<dbReference type="RefSeq" id="WP_106521380.1">
    <property type="nucleotide sequence ID" value="NZ_PYGD01000001.1"/>
</dbReference>
<dbReference type="OrthoDB" id="9790326at2"/>
<dbReference type="InterPro" id="IPR009325">
    <property type="entry name" value="DUF983"/>
</dbReference>
<keyword evidence="1" id="KW-1133">Transmembrane helix</keyword>
<dbReference type="EMBL" id="PYGD01000001">
    <property type="protein sequence ID" value="PSK94689.1"/>
    <property type="molecule type" value="Genomic_DNA"/>
</dbReference>
<keyword evidence="1" id="KW-0472">Membrane</keyword>
<feature type="transmembrane region" description="Helical" evidence="1">
    <location>
        <begin position="62"/>
        <end position="87"/>
    </location>
</feature>
<keyword evidence="3" id="KW-1185">Reference proteome</keyword>
<evidence type="ECO:0000313" key="2">
    <source>
        <dbReference type="EMBL" id="PSK94689.1"/>
    </source>
</evidence>
<sequence>MAQKTNLLAGIAGMKCPNCRKGSMFTNKSIFPLGQLLKMPDHCAVCGQKMELEIGFYYGTGYVSYGLSVGVAIFNIVWFAIFVGFSWKDNSVFWYLGITIGMLLLLQPLLMRYSRVLYLYMFVKYGSSPYRKPGTTDELNTGGPPPQKDVI</sequence>
<comment type="caution">
    <text evidence="2">The sequence shown here is derived from an EMBL/GenBank/DDBJ whole genome shotgun (WGS) entry which is preliminary data.</text>
</comment>
<gene>
    <name evidence="2" type="ORF">B0I18_101849</name>
</gene>
<dbReference type="Pfam" id="PF06170">
    <property type="entry name" value="DUF983"/>
    <property type="match status" value="1"/>
</dbReference>
<evidence type="ECO:0000313" key="3">
    <source>
        <dbReference type="Proteomes" id="UP000240572"/>
    </source>
</evidence>
<dbReference type="Proteomes" id="UP000240572">
    <property type="component" value="Unassembled WGS sequence"/>
</dbReference>
<organism evidence="2 3">
    <name type="scientific">Taibaiella chishuiensis</name>
    <dbReference type="NCBI Taxonomy" id="1434707"/>
    <lineage>
        <taxon>Bacteria</taxon>
        <taxon>Pseudomonadati</taxon>
        <taxon>Bacteroidota</taxon>
        <taxon>Chitinophagia</taxon>
        <taxon>Chitinophagales</taxon>
        <taxon>Chitinophagaceae</taxon>
        <taxon>Taibaiella</taxon>
    </lineage>
</organism>
<reference evidence="2 3" key="1">
    <citation type="submission" date="2018-03" db="EMBL/GenBank/DDBJ databases">
        <title>Genomic Encyclopedia of Type Strains, Phase III (KMG-III): the genomes of soil and plant-associated and newly described type strains.</title>
        <authorList>
            <person name="Whitman W."/>
        </authorList>
    </citation>
    <scope>NUCLEOTIDE SEQUENCE [LARGE SCALE GENOMIC DNA]</scope>
    <source>
        <strain evidence="2 3">CGMCC 1.12700</strain>
    </source>
</reference>
<name>A0A2P8DBU6_9BACT</name>
<accession>A0A2P8DBU6</accession>
<dbReference type="AlphaFoldDB" id="A0A2P8DBU6"/>
<protein>
    <submittedName>
        <fullName evidence="2">Uncharacterized protein (DUF983 family)</fullName>
    </submittedName>
</protein>
<feature type="transmembrane region" description="Helical" evidence="1">
    <location>
        <begin position="93"/>
        <end position="111"/>
    </location>
</feature>
<keyword evidence="1" id="KW-0812">Transmembrane</keyword>
<proteinExistence type="predicted"/>
<evidence type="ECO:0000256" key="1">
    <source>
        <dbReference type="SAM" id="Phobius"/>
    </source>
</evidence>